<keyword evidence="3" id="KW-1185">Reference proteome</keyword>
<name>A0A8X6F3E1_TRICU</name>
<evidence type="ECO:0000256" key="1">
    <source>
        <dbReference type="SAM" id="MobiDB-lite"/>
    </source>
</evidence>
<feature type="region of interest" description="Disordered" evidence="1">
    <location>
        <begin position="18"/>
        <end position="84"/>
    </location>
</feature>
<dbReference type="AlphaFoldDB" id="A0A8X6F3E1"/>
<gene>
    <name evidence="2" type="ORF">TNCT_292731</name>
</gene>
<organism evidence="2 3">
    <name type="scientific">Trichonephila clavata</name>
    <name type="common">Joro spider</name>
    <name type="synonym">Nephila clavata</name>
    <dbReference type="NCBI Taxonomy" id="2740835"/>
    <lineage>
        <taxon>Eukaryota</taxon>
        <taxon>Metazoa</taxon>
        <taxon>Ecdysozoa</taxon>
        <taxon>Arthropoda</taxon>
        <taxon>Chelicerata</taxon>
        <taxon>Arachnida</taxon>
        <taxon>Araneae</taxon>
        <taxon>Araneomorphae</taxon>
        <taxon>Entelegynae</taxon>
        <taxon>Araneoidea</taxon>
        <taxon>Nephilidae</taxon>
        <taxon>Trichonephila</taxon>
    </lineage>
</organism>
<dbReference type="Proteomes" id="UP000887116">
    <property type="component" value="Unassembled WGS sequence"/>
</dbReference>
<proteinExistence type="predicted"/>
<feature type="compositionally biased region" description="Basic and acidic residues" evidence="1">
    <location>
        <begin position="47"/>
        <end position="84"/>
    </location>
</feature>
<sequence length="107" mass="11863">MFNKFFSNSSFDEITRTVSFNDDDGHDVRDDDHGDGPHDGRDDDGDHDAHDGHDDGGDRDVHDGRGDDGGHDDHDGHGGHDGDALHQLAFLRHIGEQLSERRGIRLQ</sequence>
<reference evidence="2" key="1">
    <citation type="submission" date="2020-07" db="EMBL/GenBank/DDBJ databases">
        <title>Multicomponent nature underlies the extraordinary mechanical properties of spider dragline silk.</title>
        <authorList>
            <person name="Kono N."/>
            <person name="Nakamura H."/>
            <person name="Mori M."/>
            <person name="Yoshida Y."/>
            <person name="Ohtoshi R."/>
            <person name="Malay A.D."/>
            <person name="Moran D.A.P."/>
            <person name="Tomita M."/>
            <person name="Numata K."/>
            <person name="Arakawa K."/>
        </authorList>
    </citation>
    <scope>NUCLEOTIDE SEQUENCE</scope>
</reference>
<feature type="compositionally biased region" description="Basic and acidic residues" evidence="1">
    <location>
        <begin position="26"/>
        <end position="41"/>
    </location>
</feature>
<evidence type="ECO:0000313" key="3">
    <source>
        <dbReference type="Proteomes" id="UP000887116"/>
    </source>
</evidence>
<accession>A0A8X6F3E1</accession>
<comment type="caution">
    <text evidence="2">The sequence shown here is derived from an EMBL/GenBank/DDBJ whole genome shotgun (WGS) entry which is preliminary data.</text>
</comment>
<evidence type="ECO:0000313" key="2">
    <source>
        <dbReference type="EMBL" id="GFQ70045.1"/>
    </source>
</evidence>
<protein>
    <submittedName>
        <fullName evidence="2">Uncharacterized protein</fullName>
    </submittedName>
</protein>
<dbReference type="EMBL" id="BMAO01020809">
    <property type="protein sequence ID" value="GFQ70045.1"/>
    <property type="molecule type" value="Genomic_DNA"/>
</dbReference>